<dbReference type="InterPro" id="IPR016828">
    <property type="entry name" value="Alpha-L-arabinofuranosidase"/>
</dbReference>
<evidence type="ECO:0000313" key="9">
    <source>
        <dbReference type="EMBL" id="GEM46222.1"/>
    </source>
</evidence>
<name>A0A511N052_DEIC1</name>
<dbReference type="EMBL" id="BJXB01000007">
    <property type="protein sequence ID" value="GEM46222.1"/>
    <property type="molecule type" value="Genomic_DNA"/>
</dbReference>
<evidence type="ECO:0000256" key="2">
    <source>
        <dbReference type="ARBA" id="ARBA00022729"/>
    </source>
</evidence>
<dbReference type="GO" id="GO:0005975">
    <property type="term" value="P:carbohydrate metabolic process"/>
    <property type="evidence" value="ECO:0007669"/>
    <property type="project" value="InterPro"/>
</dbReference>
<dbReference type="Proteomes" id="UP000321306">
    <property type="component" value="Unassembled WGS sequence"/>
</dbReference>
<evidence type="ECO:0000313" key="10">
    <source>
        <dbReference type="Proteomes" id="UP000321306"/>
    </source>
</evidence>
<evidence type="ECO:0000256" key="8">
    <source>
        <dbReference type="SAM" id="SignalP"/>
    </source>
</evidence>
<dbReference type="OrthoDB" id="177947at2"/>
<evidence type="ECO:0000256" key="5">
    <source>
        <dbReference type="PIRSR" id="PIRSR606710-1"/>
    </source>
</evidence>
<dbReference type="GO" id="GO:0004553">
    <property type="term" value="F:hydrolase activity, hydrolyzing O-glycosyl compounds"/>
    <property type="evidence" value="ECO:0007669"/>
    <property type="project" value="InterPro"/>
</dbReference>
<organism evidence="9 10">
    <name type="scientific">Deinococcus cellulosilyticus (strain DSM 18568 / NBRC 106333 / KACC 11606 / 5516J-15)</name>
    <dbReference type="NCBI Taxonomy" id="1223518"/>
    <lineage>
        <taxon>Bacteria</taxon>
        <taxon>Thermotogati</taxon>
        <taxon>Deinococcota</taxon>
        <taxon>Deinococci</taxon>
        <taxon>Deinococcales</taxon>
        <taxon>Deinococcaceae</taxon>
        <taxon>Deinococcus</taxon>
    </lineage>
</organism>
<keyword evidence="4 7" id="KW-0326">Glycosidase</keyword>
<evidence type="ECO:0000256" key="6">
    <source>
        <dbReference type="PIRSR" id="PIRSR606710-2"/>
    </source>
</evidence>
<feature type="active site" description="Proton acceptor" evidence="5">
    <location>
        <position position="39"/>
    </location>
</feature>
<keyword evidence="2 8" id="KW-0732">Signal</keyword>
<dbReference type="Gene3D" id="2.115.10.20">
    <property type="entry name" value="Glycosyl hydrolase domain, family 43"/>
    <property type="match status" value="1"/>
</dbReference>
<feature type="active site" description="Proton donor" evidence="5">
    <location>
        <position position="218"/>
    </location>
</feature>
<dbReference type="PIRSF" id="PIRSF025414">
    <property type="entry name" value="Alpha-L-arabinofuranosidase"/>
    <property type="match status" value="1"/>
</dbReference>
<keyword evidence="3 7" id="KW-0378">Hydrolase</keyword>
<sequence length="350" mass="38995">MFRSMLFRLLCLILLVVSGGASAQGKTFQNPLLVFAGADPHIVFHDGWYYMTYTTGRDIQIRKSRSLATLDQAEMKVVFQPEGEASCCHVWAPEFHLLEGPSGKRWYIYYTAGPKDCCAHQRMYVAESATEDPMGPYTFKGKIADPRHDFWAIDASVVQTRDHLYLVYSGTPEDFMPHEKPQHLYIAEMANPWTLKSERVEISSPTFIWERMGGPVNEGPVALYHNDQIFLAFSGSGCWTDDYSLGLLKASANADLLNPASWTKLPEPVLERNDAGQVYGPGHNGFFKSPDGTEDWVVYHANPAPGQQCGESRVARAQKITWDQSGMPVFGEAVPLWTDLPLPSGDPGAP</sequence>
<gene>
    <name evidence="9" type="ORF">DC3_18570</name>
</gene>
<dbReference type="InterPro" id="IPR023296">
    <property type="entry name" value="Glyco_hydro_beta-prop_sf"/>
</dbReference>
<dbReference type="RefSeq" id="WP_146884047.1">
    <property type="nucleotide sequence ID" value="NZ_BJXB01000007.1"/>
</dbReference>
<evidence type="ECO:0000256" key="1">
    <source>
        <dbReference type="ARBA" id="ARBA00009865"/>
    </source>
</evidence>
<evidence type="ECO:0000256" key="4">
    <source>
        <dbReference type="ARBA" id="ARBA00023295"/>
    </source>
</evidence>
<proteinExistence type="inferred from homology"/>
<feature type="site" description="Important for catalytic activity, responsible for pKa modulation of the active site Glu and correct orientation of both the proton donor and substrate" evidence="6">
    <location>
        <position position="154"/>
    </location>
</feature>
<dbReference type="Pfam" id="PF04616">
    <property type="entry name" value="Glyco_hydro_43"/>
    <property type="match status" value="1"/>
</dbReference>
<comment type="similarity">
    <text evidence="1 7">Belongs to the glycosyl hydrolase 43 family.</text>
</comment>
<dbReference type="InterPro" id="IPR006710">
    <property type="entry name" value="Glyco_hydro_43"/>
</dbReference>
<feature type="chain" id="PRO_5022178484" evidence="8">
    <location>
        <begin position="24"/>
        <end position="350"/>
    </location>
</feature>
<comment type="caution">
    <text evidence="9">The sequence shown here is derived from an EMBL/GenBank/DDBJ whole genome shotgun (WGS) entry which is preliminary data.</text>
</comment>
<accession>A0A511N052</accession>
<dbReference type="CDD" id="cd18820">
    <property type="entry name" value="GH43_LbAraf43-like"/>
    <property type="match status" value="1"/>
</dbReference>
<dbReference type="PANTHER" id="PTHR43817">
    <property type="entry name" value="GLYCOSYL HYDROLASE"/>
    <property type="match status" value="1"/>
</dbReference>
<keyword evidence="10" id="KW-1185">Reference proteome</keyword>
<reference evidence="9 10" key="1">
    <citation type="submission" date="2019-07" db="EMBL/GenBank/DDBJ databases">
        <title>Whole genome shotgun sequence of Deinococcus cellulosilyticus NBRC 106333.</title>
        <authorList>
            <person name="Hosoyama A."/>
            <person name="Uohara A."/>
            <person name="Ohji S."/>
            <person name="Ichikawa N."/>
        </authorList>
    </citation>
    <scope>NUCLEOTIDE SEQUENCE [LARGE SCALE GENOMIC DNA]</scope>
    <source>
        <strain evidence="9 10">NBRC 106333</strain>
    </source>
</reference>
<dbReference type="PANTHER" id="PTHR43817:SF1">
    <property type="entry name" value="HYDROLASE, FAMILY 43, PUTATIVE (AFU_ORTHOLOGUE AFUA_3G01660)-RELATED"/>
    <property type="match status" value="1"/>
</dbReference>
<dbReference type="SUPFAM" id="SSF75005">
    <property type="entry name" value="Arabinanase/levansucrase/invertase"/>
    <property type="match status" value="1"/>
</dbReference>
<protein>
    <submittedName>
        <fullName evidence="9">Glycosyl hydrolase family 43</fullName>
    </submittedName>
</protein>
<dbReference type="AlphaFoldDB" id="A0A511N052"/>
<feature type="signal peptide" evidence="8">
    <location>
        <begin position="1"/>
        <end position="23"/>
    </location>
</feature>
<evidence type="ECO:0000256" key="7">
    <source>
        <dbReference type="RuleBase" id="RU361187"/>
    </source>
</evidence>
<evidence type="ECO:0000256" key="3">
    <source>
        <dbReference type="ARBA" id="ARBA00022801"/>
    </source>
</evidence>